<evidence type="ECO:0000256" key="10">
    <source>
        <dbReference type="ARBA" id="ARBA00023180"/>
    </source>
</evidence>
<keyword evidence="7" id="KW-1133">Transmembrane helix</keyword>
<protein>
    <submittedName>
        <fullName evidence="13">LRR receptor-like serine/threonine-protein kinase GSO1</fullName>
    </submittedName>
</protein>
<evidence type="ECO:0000256" key="3">
    <source>
        <dbReference type="ARBA" id="ARBA00022475"/>
    </source>
</evidence>
<reference evidence="12" key="1">
    <citation type="journal article" date="2021" name="Nat. Commun.">
        <title>Genomic analyses provide insights into spinach domestication and the genetic basis of agronomic traits.</title>
        <authorList>
            <person name="Cai X."/>
            <person name="Sun X."/>
            <person name="Xu C."/>
            <person name="Sun H."/>
            <person name="Wang X."/>
            <person name="Ge C."/>
            <person name="Zhang Z."/>
            <person name="Wang Q."/>
            <person name="Fei Z."/>
            <person name="Jiao C."/>
            <person name="Wang Q."/>
        </authorList>
    </citation>
    <scope>NUCLEOTIDE SEQUENCE [LARGE SCALE GENOMIC DNA]</scope>
    <source>
        <strain evidence="12">cv. Varoflay</strain>
    </source>
</reference>
<dbReference type="InterPro" id="IPR013654">
    <property type="entry name" value="PAS_2"/>
</dbReference>
<dbReference type="Pfam" id="PF08446">
    <property type="entry name" value="PAS_2"/>
    <property type="match status" value="1"/>
</dbReference>
<dbReference type="RefSeq" id="XP_056688632.1">
    <property type="nucleotide sequence ID" value="XM_056832654.1"/>
</dbReference>
<evidence type="ECO:0000256" key="5">
    <source>
        <dbReference type="ARBA" id="ARBA00022692"/>
    </source>
</evidence>
<evidence type="ECO:0000256" key="4">
    <source>
        <dbReference type="ARBA" id="ARBA00022614"/>
    </source>
</evidence>
<keyword evidence="9" id="KW-0675">Receptor</keyword>
<keyword evidence="10" id="KW-0325">Glycoprotein</keyword>
<keyword evidence="6" id="KW-0677">Repeat</keyword>
<comment type="subcellular location">
    <subcellularLocation>
        <location evidence="1">Cell membrane</location>
        <topology evidence="1">Single-pass type I membrane protein</topology>
    </subcellularLocation>
</comment>
<accession>A0ABM3QZ33</accession>
<gene>
    <name evidence="13" type="primary">LOC130463510</name>
</gene>
<organism evidence="12 13">
    <name type="scientific">Spinacia oleracea</name>
    <name type="common">Spinach</name>
    <dbReference type="NCBI Taxonomy" id="3562"/>
    <lineage>
        <taxon>Eukaryota</taxon>
        <taxon>Viridiplantae</taxon>
        <taxon>Streptophyta</taxon>
        <taxon>Embryophyta</taxon>
        <taxon>Tracheophyta</taxon>
        <taxon>Spermatophyta</taxon>
        <taxon>Magnoliopsida</taxon>
        <taxon>eudicotyledons</taxon>
        <taxon>Gunneridae</taxon>
        <taxon>Pentapetalae</taxon>
        <taxon>Caryophyllales</taxon>
        <taxon>Chenopodiaceae</taxon>
        <taxon>Chenopodioideae</taxon>
        <taxon>Anserineae</taxon>
        <taxon>Spinacia</taxon>
    </lineage>
</organism>
<dbReference type="PANTHER" id="PTHR27004:SF203">
    <property type="entry name" value="LEUCINE-RICH REPEAT-CONTAINING N-TERMINAL PLANT-TYPE DOMAIN-CONTAINING PROTEIN"/>
    <property type="match status" value="1"/>
</dbReference>
<dbReference type="Proteomes" id="UP000813463">
    <property type="component" value="Chromosome 6"/>
</dbReference>
<evidence type="ECO:0000256" key="7">
    <source>
        <dbReference type="ARBA" id="ARBA00022989"/>
    </source>
</evidence>
<evidence type="ECO:0000256" key="8">
    <source>
        <dbReference type="ARBA" id="ARBA00023136"/>
    </source>
</evidence>
<keyword evidence="8" id="KW-0472">Membrane</keyword>
<name>A0ABM3QZ33_SPIOL</name>
<feature type="domain" description="PAS fold-2" evidence="11">
    <location>
        <begin position="2"/>
        <end position="44"/>
    </location>
</feature>
<keyword evidence="4" id="KW-0433">Leucine-rich repeat</keyword>
<dbReference type="Gene3D" id="3.80.10.10">
    <property type="entry name" value="Ribonuclease Inhibitor"/>
    <property type="match status" value="1"/>
</dbReference>
<keyword evidence="12" id="KW-1185">Reference proteome</keyword>
<dbReference type="InterPro" id="IPR001611">
    <property type="entry name" value="Leu-rich_rpt"/>
</dbReference>
<evidence type="ECO:0000313" key="12">
    <source>
        <dbReference type="Proteomes" id="UP000813463"/>
    </source>
</evidence>
<comment type="similarity">
    <text evidence="2">Belongs to the RLP family.</text>
</comment>
<keyword evidence="3" id="KW-1003">Cell membrane</keyword>
<keyword evidence="5" id="KW-0812">Transmembrane</keyword>
<reference evidence="13" key="2">
    <citation type="submission" date="2025-08" db="UniProtKB">
        <authorList>
            <consortium name="RefSeq"/>
        </authorList>
    </citation>
    <scope>IDENTIFICATION</scope>
    <source>
        <tissue evidence="13">Leaf</tissue>
    </source>
</reference>
<dbReference type="SUPFAM" id="SSF52058">
    <property type="entry name" value="L domain-like"/>
    <property type="match status" value="1"/>
</dbReference>
<dbReference type="Pfam" id="PF00560">
    <property type="entry name" value="LRR_1"/>
    <property type="match status" value="3"/>
</dbReference>
<dbReference type="PANTHER" id="PTHR27004">
    <property type="entry name" value="RECEPTOR-LIKE PROTEIN 12 ISOFORM X1"/>
    <property type="match status" value="1"/>
</dbReference>
<evidence type="ECO:0000256" key="1">
    <source>
        <dbReference type="ARBA" id="ARBA00004251"/>
    </source>
</evidence>
<evidence type="ECO:0000256" key="9">
    <source>
        <dbReference type="ARBA" id="ARBA00023170"/>
    </source>
</evidence>
<evidence type="ECO:0000256" key="6">
    <source>
        <dbReference type="ARBA" id="ARBA00022737"/>
    </source>
</evidence>
<evidence type="ECO:0000313" key="13">
    <source>
        <dbReference type="RefSeq" id="XP_056688632.1"/>
    </source>
</evidence>
<proteinExistence type="inferred from homology"/>
<sequence>MIGIDVRTLFMSNSVLLLEKTFGAREITLLNPVWIHSKRNGAKLWYQVIAGVTEQRILDPLLHDRKLLLSAVCFAVRTGNTLLGSLIFAFMSKTMSKYLSLNWFTRNGQSLRYNDLSMNKLTGIIPEGYGQMNQLEDLVLSGNIFSGFLPTSICSNTTILQSLYLSNCQFSGEIPLEIGKFLSLERLDLSNNTLNGSIPVELYGLLNLTDLYLYNNSL</sequence>
<evidence type="ECO:0000259" key="11">
    <source>
        <dbReference type="Pfam" id="PF08446"/>
    </source>
</evidence>
<evidence type="ECO:0000256" key="2">
    <source>
        <dbReference type="ARBA" id="ARBA00009592"/>
    </source>
</evidence>
<dbReference type="GeneID" id="130463510"/>
<dbReference type="InterPro" id="IPR032675">
    <property type="entry name" value="LRR_dom_sf"/>
</dbReference>